<proteinExistence type="predicted"/>
<evidence type="ECO:0000313" key="2">
    <source>
        <dbReference type="Proteomes" id="UP000183832"/>
    </source>
</evidence>
<dbReference type="AlphaFoldDB" id="A0A1J1HYS5"/>
<evidence type="ECO:0000313" key="1">
    <source>
        <dbReference type="EMBL" id="CRK91273.1"/>
    </source>
</evidence>
<accession>A0A1J1HYS5</accession>
<reference evidence="1 2" key="1">
    <citation type="submission" date="2015-04" db="EMBL/GenBank/DDBJ databases">
        <authorList>
            <person name="Syromyatnikov M.Y."/>
            <person name="Popov V.N."/>
        </authorList>
    </citation>
    <scope>NUCLEOTIDE SEQUENCE [LARGE SCALE GENOMIC DNA]</scope>
</reference>
<gene>
    <name evidence="1" type="ORF">CLUMA_CG004952</name>
</gene>
<dbReference type="Proteomes" id="UP000183832">
    <property type="component" value="Unassembled WGS sequence"/>
</dbReference>
<sequence length="98" mass="11245">MELTLTSEEIDKCFILNKHNGQNEYSGDGLIKMVRDKIHNLWGFVFRTKSKPLSSGPSIYFYRKCESSDRTSFQSHITVHVNESEVINKNSAKMTVSN</sequence>
<organism evidence="1 2">
    <name type="scientific">Clunio marinus</name>
    <dbReference type="NCBI Taxonomy" id="568069"/>
    <lineage>
        <taxon>Eukaryota</taxon>
        <taxon>Metazoa</taxon>
        <taxon>Ecdysozoa</taxon>
        <taxon>Arthropoda</taxon>
        <taxon>Hexapoda</taxon>
        <taxon>Insecta</taxon>
        <taxon>Pterygota</taxon>
        <taxon>Neoptera</taxon>
        <taxon>Endopterygota</taxon>
        <taxon>Diptera</taxon>
        <taxon>Nematocera</taxon>
        <taxon>Chironomoidea</taxon>
        <taxon>Chironomidae</taxon>
        <taxon>Clunio</taxon>
    </lineage>
</organism>
<name>A0A1J1HYS5_9DIPT</name>
<dbReference type="EMBL" id="CVRI01000020">
    <property type="protein sequence ID" value="CRK91273.1"/>
    <property type="molecule type" value="Genomic_DNA"/>
</dbReference>
<protein>
    <submittedName>
        <fullName evidence="1">CLUMA_CG004952, isoform A</fullName>
    </submittedName>
</protein>
<keyword evidence="2" id="KW-1185">Reference proteome</keyword>